<dbReference type="EMBL" id="QLLR01000028">
    <property type="protein sequence ID" value="RAJ24986.1"/>
    <property type="molecule type" value="Genomic_DNA"/>
</dbReference>
<dbReference type="Gene3D" id="3.40.50.300">
    <property type="entry name" value="P-loop containing nucleotide triphosphate hydrolases"/>
    <property type="match status" value="1"/>
</dbReference>
<sequence length="438" mass="49491">MKFSIKQTEVLDILEDNIHNEIVFGGGVSGGKSVVGCYWILKQCYKYPGSRHLIGRSMLSNLRNTTLKTFFEVCKLQGVIKGVDFNYNQQTNTILFTNGSEILLKDLFQKPSDFEFDALGGVEVTSVLCEEIAELSLKAWQVLKSRIRYKLDEFGLIPKIMGTCNPSKNWVYADYYKPNLDGTLEPYKAFIQSLISDNPFVSKEYVKSLNQMDNASKQRLLFGNWDYDNDPSALLTYDQILDLFNNSHVLSDVSKKAITADIAMEGADKMVLTYWQGFVAEKIKVIPKTTGKDVIDAIELMAKTYGVPKSRIVFDGDGVGNFIGSKDGTSGFLQGAKSFKNGSKALNDENYKNLKTQCIYKFAQRASEAGYWIKDVRYRDEIVPELEQLKRANSDNDTGKLEVLCKEKIKQIIGHSPDFSDSLIMREFLELKRAGFFV</sequence>
<dbReference type="InterPro" id="IPR027417">
    <property type="entry name" value="P-loop_NTPase"/>
</dbReference>
<gene>
    <name evidence="2" type="ORF">LY11_04173</name>
</gene>
<dbReference type="PANTHER" id="PTHR39184">
    <property type="match status" value="1"/>
</dbReference>
<comment type="caution">
    <text evidence="2">The sequence shown here is derived from an EMBL/GenBank/DDBJ whole genome shotgun (WGS) entry which is preliminary data.</text>
</comment>
<dbReference type="Proteomes" id="UP000249754">
    <property type="component" value="Unassembled WGS sequence"/>
</dbReference>
<dbReference type="Pfam" id="PF04466">
    <property type="entry name" value="Terminase_3"/>
    <property type="match status" value="1"/>
</dbReference>
<dbReference type="OrthoDB" id="924847at2"/>
<dbReference type="RefSeq" id="WP_111635542.1">
    <property type="nucleotide sequence ID" value="NZ_QLLR01000028.1"/>
</dbReference>
<evidence type="ECO:0000313" key="2">
    <source>
        <dbReference type="EMBL" id="RAJ24986.1"/>
    </source>
</evidence>
<dbReference type="Gene3D" id="3.30.420.240">
    <property type="match status" value="1"/>
</dbReference>
<name>A0A327S7P5_9SPHI</name>
<proteinExistence type="predicted"/>
<accession>A0A327S7P5</accession>
<evidence type="ECO:0000259" key="1">
    <source>
        <dbReference type="Pfam" id="PF04466"/>
    </source>
</evidence>
<dbReference type="InterPro" id="IPR035412">
    <property type="entry name" value="Terminase_L_N"/>
</dbReference>
<protein>
    <submittedName>
        <fullName evidence="2">PBSX family phage terminase large subunit</fullName>
    </submittedName>
</protein>
<dbReference type="AlphaFoldDB" id="A0A327S7P5"/>
<dbReference type="PANTHER" id="PTHR39184:SF1">
    <property type="entry name" value="PBSX PHAGE TERMINASE LARGE SUBUNIT"/>
    <property type="match status" value="1"/>
</dbReference>
<reference evidence="2 3" key="1">
    <citation type="submission" date="2018-06" db="EMBL/GenBank/DDBJ databases">
        <title>Genomic Encyclopedia of Archaeal and Bacterial Type Strains, Phase II (KMG-II): from individual species to whole genera.</title>
        <authorList>
            <person name="Goeker M."/>
        </authorList>
    </citation>
    <scope>NUCLEOTIDE SEQUENCE [LARGE SCALE GENOMIC DNA]</scope>
    <source>
        <strain evidence="2 3">DSM 14825</strain>
    </source>
</reference>
<evidence type="ECO:0000313" key="3">
    <source>
        <dbReference type="Proteomes" id="UP000249754"/>
    </source>
</evidence>
<feature type="domain" description="Phage terminase large subunit N-terminal" evidence="1">
    <location>
        <begin position="21"/>
        <end position="216"/>
    </location>
</feature>
<dbReference type="InterPro" id="IPR052380">
    <property type="entry name" value="Viral_DNA_packaging_terminase"/>
</dbReference>
<organism evidence="2 3">
    <name type="scientific">Pedobacter cryoconitis</name>
    <dbReference type="NCBI Taxonomy" id="188932"/>
    <lineage>
        <taxon>Bacteria</taxon>
        <taxon>Pseudomonadati</taxon>
        <taxon>Bacteroidota</taxon>
        <taxon>Sphingobacteriia</taxon>
        <taxon>Sphingobacteriales</taxon>
        <taxon>Sphingobacteriaceae</taxon>
        <taxon>Pedobacter</taxon>
    </lineage>
</organism>